<evidence type="ECO:0000313" key="3">
    <source>
        <dbReference type="EMBL" id="KAF2236790.1"/>
    </source>
</evidence>
<dbReference type="InterPro" id="IPR045875">
    <property type="entry name" value="NTF2"/>
</dbReference>
<keyword evidence="4" id="KW-1185">Reference proteome</keyword>
<sequence length="157" mass="17881">MAAQPDERGSQTNEISERNQKQAQAIAEQFVEFYYRSFDQKAWDELGAYYQLGSWYTWQGDAVENTKESPTAILDKLKTLPFEKITHALVSNPTEDWRDAIRAQPVANSGAIAVAVMGRFSVDQEGNQLPFTQTFLLMPIPQGGYYIQSDFFRIMLV</sequence>
<dbReference type="InterPro" id="IPR002075">
    <property type="entry name" value="NTF2_dom"/>
</dbReference>
<dbReference type="Gene3D" id="3.10.450.50">
    <property type="match status" value="1"/>
</dbReference>
<evidence type="ECO:0000313" key="4">
    <source>
        <dbReference type="Proteomes" id="UP000800092"/>
    </source>
</evidence>
<dbReference type="Proteomes" id="UP000800092">
    <property type="component" value="Unassembled WGS sequence"/>
</dbReference>
<dbReference type="EMBL" id="ML991783">
    <property type="protein sequence ID" value="KAF2236790.1"/>
    <property type="molecule type" value="Genomic_DNA"/>
</dbReference>
<organism evidence="3 4">
    <name type="scientific">Viridothelium virens</name>
    <name type="common">Speckled blister lichen</name>
    <name type="synonym">Trypethelium virens</name>
    <dbReference type="NCBI Taxonomy" id="1048519"/>
    <lineage>
        <taxon>Eukaryota</taxon>
        <taxon>Fungi</taxon>
        <taxon>Dikarya</taxon>
        <taxon>Ascomycota</taxon>
        <taxon>Pezizomycotina</taxon>
        <taxon>Dothideomycetes</taxon>
        <taxon>Dothideomycetes incertae sedis</taxon>
        <taxon>Trypetheliales</taxon>
        <taxon>Trypetheliaceae</taxon>
        <taxon>Viridothelium</taxon>
    </lineage>
</organism>
<dbReference type="PANTHER" id="PTHR12612">
    <property type="entry name" value="NUCLEAR TRANSPORT FACTOR 2"/>
    <property type="match status" value="1"/>
</dbReference>
<reference evidence="3" key="1">
    <citation type="journal article" date="2020" name="Stud. Mycol.">
        <title>101 Dothideomycetes genomes: a test case for predicting lifestyles and emergence of pathogens.</title>
        <authorList>
            <person name="Haridas S."/>
            <person name="Albert R."/>
            <person name="Binder M."/>
            <person name="Bloem J."/>
            <person name="Labutti K."/>
            <person name="Salamov A."/>
            <person name="Andreopoulos B."/>
            <person name="Baker S."/>
            <person name="Barry K."/>
            <person name="Bills G."/>
            <person name="Bluhm B."/>
            <person name="Cannon C."/>
            <person name="Castanera R."/>
            <person name="Culley D."/>
            <person name="Daum C."/>
            <person name="Ezra D."/>
            <person name="Gonzalez J."/>
            <person name="Henrissat B."/>
            <person name="Kuo A."/>
            <person name="Liang C."/>
            <person name="Lipzen A."/>
            <person name="Lutzoni F."/>
            <person name="Magnuson J."/>
            <person name="Mondo S."/>
            <person name="Nolan M."/>
            <person name="Ohm R."/>
            <person name="Pangilinan J."/>
            <person name="Park H.-J."/>
            <person name="Ramirez L."/>
            <person name="Alfaro M."/>
            <person name="Sun H."/>
            <person name="Tritt A."/>
            <person name="Yoshinaga Y."/>
            <person name="Zwiers L.-H."/>
            <person name="Turgeon B."/>
            <person name="Goodwin S."/>
            <person name="Spatafora J."/>
            <person name="Crous P."/>
            <person name="Grigoriev I."/>
        </authorList>
    </citation>
    <scope>NUCLEOTIDE SEQUENCE</scope>
    <source>
        <strain evidence="3">Tuck. ex Michener</strain>
    </source>
</reference>
<feature type="compositionally biased region" description="Basic and acidic residues" evidence="1">
    <location>
        <begin position="1"/>
        <end position="20"/>
    </location>
</feature>
<accession>A0A6A6HH60</accession>
<proteinExistence type="predicted"/>
<dbReference type="PROSITE" id="PS50177">
    <property type="entry name" value="NTF2_DOMAIN"/>
    <property type="match status" value="1"/>
</dbReference>
<dbReference type="GO" id="GO:0006913">
    <property type="term" value="P:nucleocytoplasmic transport"/>
    <property type="evidence" value="ECO:0007669"/>
    <property type="project" value="InterPro"/>
</dbReference>
<dbReference type="AlphaFoldDB" id="A0A6A6HH60"/>
<dbReference type="CDD" id="cd00780">
    <property type="entry name" value="NTF2"/>
    <property type="match status" value="1"/>
</dbReference>
<feature type="region of interest" description="Disordered" evidence="1">
    <location>
        <begin position="1"/>
        <end position="21"/>
    </location>
</feature>
<feature type="domain" description="NTF2" evidence="2">
    <location>
        <begin position="26"/>
        <end position="154"/>
    </location>
</feature>
<dbReference type="Pfam" id="PF02136">
    <property type="entry name" value="NTF2"/>
    <property type="match status" value="1"/>
</dbReference>
<gene>
    <name evidence="3" type="ORF">EV356DRAFT_497699</name>
</gene>
<dbReference type="OrthoDB" id="6507044at2759"/>
<evidence type="ECO:0000256" key="1">
    <source>
        <dbReference type="SAM" id="MobiDB-lite"/>
    </source>
</evidence>
<dbReference type="InterPro" id="IPR032710">
    <property type="entry name" value="NTF2-like_dom_sf"/>
</dbReference>
<evidence type="ECO:0000259" key="2">
    <source>
        <dbReference type="PROSITE" id="PS50177"/>
    </source>
</evidence>
<dbReference type="InterPro" id="IPR018222">
    <property type="entry name" value="Nuclear_transport_factor_2_euk"/>
</dbReference>
<dbReference type="SUPFAM" id="SSF54427">
    <property type="entry name" value="NTF2-like"/>
    <property type="match status" value="1"/>
</dbReference>
<protein>
    <submittedName>
        <fullName evidence="3">NTF2-like protein</fullName>
    </submittedName>
</protein>
<name>A0A6A6HH60_VIRVR</name>